<feature type="region of interest" description="Disordered" evidence="1">
    <location>
        <begin position="382"/>
        <end position="458"/>
    </location>
</feature>
<evidence type="ECO:0000256" key="2">
    <source>
        <dbReference type="SAM" id="Phobius"/>
    </source>
</evidence>
<dbReference type="EMBL" id="MCFF01000060">
    <property type="protein sequence ID" value="ORZ04062.1"/>
    <property type="molecule type" value="Genomic_DNA"/>
</dbReference>
<keyword evidence="2" id="KW-0812">Transmembrane</keyword>
<dbReference type="GeneID" id="33571053"/>
<dbReference type="OrthoDB" id="2131431at2759"/>
<evidence type="ECO:0000313" key="3">
    <source>
        <dbReference type="EMBL" id="ORZ04062.1"/>
    </source>
</evidence>
<keyword evidence="4" id="KW-1185">Reference proteome</keyword>
<feature type="compositionally biased region" description="Polar residues" evidence="1">
    <location>
        <begin position="646"/>
        <end position="655"/>
    </location>
</feature>
<feature type="transmembrane region" description="Helical" evidence="2">
    <location>
        <begin position="353"/>
        <end position="372"/>
    </location>
</feature>
<dbReference type="STRING" id="64571.A0A1Y2G8E8"/>
<dbReference type="Proteomes" id="UP000193648">
    <property type="component" value="Unassembled WGS sequence"/>
</dbReference>
<gene>
    <name evidence="3" type="ORF">BCR41DRAFT_401295</name>
</gene>
<evidence type="ECO:0000313" key="4">
    <source>
        <dbReference type="Proteomes" id="UP000193648"/>
    </source>
</evidence>
<protein>
    <submittedName>
        <fullName evidence="3">Uncharacterized protein</fullName>
    </submittedName>
</protein>
<feature type="compositionally biased region" description="Polar residues" evidence="1">
    <location>
        <begin position="717"/>
        <end position="727"/>
    </location>
</feature>
<feature type="compositionally biased region" description="Polar residues" evidence="1">
    <location>
        <begin position="387"/>
        <end position="424"/>
    </location>
</feature>
<dbReference type="InParanoid" id="A0A1Y2G8E8"/>
<dbReference type="RefSeq" id="XP_021876339.1">
    <property type="nucleotide sequence ID" value="XM_022029210.1"/>
</dbReference>
<feature type="transmembrane region" description="Helical" evidence="2">
    <location>
        <begin position="244"/>
        <end position="267"/>
    </location>
</feature>
<keyword evidence="2" id="KW-0472">Membrane</keyword>
<reference evidence="3 4" key="1">
    <citation type="submission" date="2016-07" db="EMBL/GenBank/DDBJ databases">
        <title>Pervasive Adenine N6-methylation of Active Genes in Fungi.</title>
        <authorList>
            <consortium name="DOE Joint Genome Institute"/>
            <person name="Mondo S.J."/>
            <person name="Dannebaum R.O."/>
            <person name="Kuo R.C."/>
            <person name="Labutti K."/>
            <person name="Haridas S."/>
            <person name="Kuo A."/>
            <person name="Salamov A."/>
            <person name="Ahrendt S.R."/>
            <person name="Lipzen A."/>
            <person name="Sullivan W."/>
            <person name="Andreopoulos W.B."/>
            <person name="Clum A."/>
            <person name="Lindquist E."/>
            <person name="Daum C."/>
            <person name="Ramamoorthy G.K."/>
            <person name="Gryganskyi A."/>
            <person name="Culley D."/>
            <person name="Magnuson J.K."/>
            <person name="James T.Y."/>
            <person name="O'Malley M.A."/>
            <person name="Stajich J.E."/>
            <person name="Spatafora J.W."/>
            <person name="Visel A."/>
            <person name="Grigoriev I.V."/>
        </authorList>
    </citation>
    <scope>NUCLEOTIDE SEQUENCE [LARGE SCALE GENOMIC DNA]</scope>
    <source>
        <strain evidence="3 4">NRRL 3116</strain>
    </source>
</reference>
<proteinExistence type="predicted"/>
<dbReference type="AlphaFoldDB" id="A0A1Y2G8E8"/>
<feature type="transmembrane region" description="Helical" evidence="2">
    <location>
        <begin position="209"/>
        <end position="232"/>
    </location>
</feature>
<feature type="region of interest" description="Disordered" evidence="1">
    <location>
        <begin position="478"/>
        <end position="673"/>
    </location>
</feature>
<accession>A0A1Y2G8E8</accession>
<feature type="transmembrane region" description="Helical" evidence="2">
    <location>
        <begin position="115"/>
        <end position="138"/>
    </location>
</feature>
<feature type="region of interest" description="Disordered" evidence="1">
    <location>
        <begin position="714"/>
        <end position="745"/>
    </location>
</feature>
<feature type="compositionally biased region" description="Polar residues" evidence="1">
    <location>
        <begin position="437"/>
        <end position="446"/>
    </location>
</feature>
<evidence type="ECO:0000256" key="1">
    <source>
        <dbReference type="SAM" id="MobiDB-lite"/>
    </source>
</evidence>
<keyword evidence="2" id="KW-1133">Transmembrane helix</keyword>
<feature type="transmembrane region" description="Helical" evidence="2">
    <location>
        <begin position="65"/>
        <end position="85"/>
    </location>
</feature>
<name>A0A1Y2G8E8_9FUNG</name>
<feature type="transmembrane region" description="Helical" evidence="2">
    <location>
        <begin position="307"/>
        <end position="333"/>
    </location>
</feature>
<feature type="transmembrane region" description="Helical" evidence="2">
    <location>
        <begin position="150"/>
        <end position="171"/>
    </location>
</feature>
<comment type="caution">
    <text evidence="3">The sequence shown here is derived from an EMBL/GenBank/DDBJ whole genome shotgun (WGS) entry which is preliminary data.</text>
</comment>
<organism evidence="3 4">
    <name type="scientific">Lobosporangium transversale</name>
    <dbReference type="NCBI Taxonomy" id="64571"/>
    <lineage>
        <taxon>Eukaryota</taxon>
        <taxon>Fungi</taxon>
        <taxon>Fungi incertae sedis</taxon>
        <taxon>Mucoromycota</taxon>
        <taxon>Mortierellomycotina</taxon>
        <taxon>Mortierellomycetes</taxon>
        <taxon>Mortierellales</taxon>
        <taxon>Mortierellaceae</taxon>
        <taxon>Lobosporangium</taxon>
    </lineage>
</organism>
<feature type="compositionally biased region" description="Low complexity" evidence="1">
    <location>
        <begin position="595"/>
        <end position="636"/>
    </location>
</feature>
<feature type="compositionally biased region" description="Low complexity" evidence="1">
    <location>
        <begin position="568"/>
        <end position="586"/>
    </location>
</feature>
<sequence length="745" mass="81862">MSWTMTSTLPTTFSSPTNTLAMPTPTSVVDPASSATLFPPANKELLCDWIRSAADCRDADFIRNLLITSSVMHGLVFLFGLWLLIFRNRGFNSRIVTELFTQVGTGLRPKPMDCIIFFTGLASLIKVGVNMPVIFDVFKDRLWIRIAIEQTYWIFVAIGFSSYFVGLLYAMPVTTREGIFAIYQPETTFDSRPLPPIHVLTPTTVQKNFLLVMGVVYPAVFGAGAGVASAVFAQMPGYGHLSEILLIVQYSNWVLILWAMAIMFFYYGLKYTFILRANIIIAEAALKAPKAAFGISNLRSSSPARFLFIQLQLTGFGGALVTLLAGSLCMIWVICRKRILAMEHDGLPHTMAFFWTCAIAVAFFAIMALIAVQSVRNRRRGLHDPATSMTHSLVPTSSGQKSSPSNTKNMYSSPNQKGSRSSPSDPEAPLTLRDSAELSTLRSANSMEKGEYEGDSFDLADHGSQLELMEVVSIHDTFSESNKPGQEGTRKVSLGSSARPFSLMEQENRESMDSNTTFCARGSDRSRSPDLRSTVFGGQPLNRPNSPPLPAYPPTASSPRSPSFPLKSIRPSSRQSKGSSSDNKSGTSKRDKSRSVSSSNGQNSQATDRMSSISTSSQAASTTSLSTTTSERQSTRTQRREQQRTCEAQKQQYQRLQHHGSGLTPPPRTQRIPSIPKAMDANSLASPARVVSPPAAVTRSTFMITDVKGDHDFQLSLPESTFTPTPQEENDQQDPSWLLTPYRNS</sequence>